<proteinExistence type="predicted"/>
<dbReference type="EMBL" id="JARRIG010000007">
    <property type="protein sequence ID" value="MFA4805163.1"/>
    <property type="molecule type" value="Genomic_DNA"/>
</dbReference>
<comment type="caution">
    <text evidence="1">The sequence shown here is derived from an EMBL/GenBank/DDBJ whole genome shotgun (WGS) entry which is preliminary data.</text>
</comment>
<name>A0ABV4T906_9EURY</name>
<keyword evidence="2" id="KW-1185">Reference proteome</keyword>
<evidence type="ECO:0000313" key="2">
    <source>
        <dbReference type="Proteomes" id="UP001571980"/>
    </source>
</evidence>
<evidence type="ECO:0000313" key="1">
    <source>
        <dbReference type="EMBL" id="MFA4805163.1"/>
    </source>
</evidence>
<gene>
    <name evidence="1" type="ORF">P8X34_10545</name>
</gene>
<protein>
    <submittedName>
        <fullName evidence="1">Uncharacterized protein</fullName>
    </submittedName>
</protein>
<dbReference type="Proteomes" id="UP001571980">
    <property type="component" value="Unassembled WGS sequence"/>
</dbReference>
<dbReference type="RefSeq" id="WP_372824552.1">
    <property type="nucleotide sequence ID" value="NZ_JARRID010000006.1"/>
</dbReference>
<accession>A0ABV4T906</accession>
<organism evidence="1 2">
    <name type="scientific">Pyrococcus kukulkanii</name>
    <dbReference type="NCBI Taxonomy" id="1609559"/>
    <lineage>
        <taxon>Archaea</taxon>
        <taxon>Methanobacteriati</taxon>
        <taxon>Methanobacteriota</taxon>
        <taxon>Thermococci</taxon>
        <taxon>Thermococcales</taxon>
        <taxon>Thermococcaceae</taxon>
        <taxon>Pyrococcus</taxon>
    </lineage>
</organism>
<reference evidence="1 2" key="1">
    <citation type="submission" date="2023-03" db="EMBL/GenBank/DDBJ databases">
        <title>Speciation in Pyrococcus: adaptation to high temperature as a mechanism.</title>
        <authorList>
            <person name="Gu J."/>
        </authorList>
    </citation>
    <scope>NUCLEOTIDE SEQUENCE [LARGE SCALE GENOMIC DNA]</scope>
    <source>
        <strain evidence="1 2">LMOA34</strain>
    </source>
</reference>
<sequence length="87" mass="9263">MSEDKKEILKNITPEQAKFILSYIMGSSIASAIEKVVIDGQDPLEVIGAERIVITGKKYRMVIAFEKVGGSNTGGDAPVSTSGQAPH</sequence>